<dbReference type="EMBL" id="BAABDO010000058">
    <property type="protein sequence ID" value="GAA4145763.1"/>
    <property type="molecule type" value="Genomic_DNA"/>
</dbReference>
<gene>
    <name evidence="1" type="ORF">GCM10022416_37750</name>
</gene>
<evidence type="ECO:0000313" key="2">
    <source>
        <dbReference type="Proteomes" id="UP001500266"/>
    </source>
</evidence>
<dbReference type="RefSeq" id="WP_345022761.1">
    <property type="nucleotide sequence ID" value="NZ_BAABDO010000058.1"/>
</dbReference>
<comment type="caution">
    <text evidence="1">The sequence shown here is derived from an EMBL/GenBank/DDBJ whole genome shotgun (WGS) entry which is preliminary data.</text>
</comment>
<name>A0ABP7Z230_9ACTN</name>
<protein>
    <recommendedName>
        <fullName evidence="3">Cytidylate kinase</fullName>
    </recommendedName>
</protein>
<evidence type="ECO:0000313" key="1">
    <source>
        <dbReference type="EMBL" id="GAA4145763.1"/>
    </source>
</evidence>
<dbReference type="Proteomes" id="UP001500266">
    <property type="component" value="Unassembled WGS sequence"/>
</dbReference>
<organism evidence="1 2">
    <name type="scientific">Actinomadura keratinilytica</name>
    <dbReference type="NCBI Taxonomy" id="547461"/>
    <lineage>
        <taxon>Bacteria</taxon>
        <taxon>Bacillati</taxon>
        <taxon>Actinomycetota</taxon>
        <taxon>Actinomycetes</taxon>
        <taxon>Streptosporangiales</taxon>
        <taxon>Thermomonosporaceae</taxon>
        <taxon>Actinomadura</taxon>
    </lineage>
</organism>
<reference evidence="2" key="1">
    <citation type="journal article" date="2019" name="Int. J. Syst. Evol. Microbiol.">
        <title>The Global Catalogue of Microorganisms (GCM) 10K type strain sequencing project: providing services to taxonomists for standard genome sequencing and annotation.</title>
        <authorList>
            <consortium name="The Broad Institute Genomics Platform"/>
            <consortium name="The Broad Institute Genome Sequencing Center for Infectious Disease"/>
            <person name="Wu L."/>
            <person name="Ma J."/>
        </authorList>
    </citation>
    <scope>NUCLEOTIDE SEQUENCE [LARGE SCALE GENOMIC DNA]</scope>
    <source>
        <strain evidence="2">JCM 17316</strain>
    </source>
</reference>
<sequence>MADPEEMAARLRHVYWIGGGSGAGKSTVARRLADRHGWRLYGTDEAMRDHAARTTPANAPSLHEFLAMDMDERWVNRSPEVMLDTFHWFRGEGFHLIVEDLLALPREPCVVEGFRLLPHLVRPLLADPDKAVWLLPTPEFRRAAFRSRAAPGEGFVWKTGDPARAERNLAERDHLFTMRLQEEAARLGLRTVRVDTSMTEAALLARVAGAFGL</sequence>
<keyword evidence="2" id="KW-1185">Reference proteome</keyword>
<evidence type="ECO:0008006" key="3">
    <source>
        <dbReference type="Google" id="ProtNLM"/>
    </source>
</evidence>
<dbReference type="Gene3D" id="3.40.50.300">
    <property type="entry name" value="P-loop containing nucleotide triphosphate hydrolases"/>
    <property type="match status" value="1"/>
</dbReference>
<accession>A0ABP7Z230</accession>
<dbReference type="InterPro" id="IPR027417">
    <property type="entry name" value="P-loop_NTPase"/>
</dbReference>
<proteinExistence type="predicted"/>
<dbReference type="SUPFAM" id="SSF52540">
    <property type="entry name" value="P-loop containing nucleoside triphosphate hydrolases"/>
    <property type="match status" value="1"/>
</dbReference>